<dbReference type="InterPro" id="IPR018960">
    <property type="entry name" value="DUF1990"/>
</dbReference>
<evidence type="ECO:0000313" key="3">
    <source>
        <dbReference type="Proteomes" id="UP000033640"/>
    </source>
</evidence>
<dbReference type="EMBL" id="JYIW01000026">
    <property type="protein sequence ID" value="KJL27678.1"/>
    <property type="molecule type" value="Genomic_DNA"/>
</dbReference>
<dbReference type="AlphaFoldDB" id="A0A0F0L3H3"/>
<proteinExistence type="predicted"/>
<dbReference type="Pfam" id="PF09348">
    <property type="entry name" value="DUF1990"/>
    <property type="match status" value="1"/>
</dbReference>
<gene>
    <name evidence="2" type="ORF">RS83_02730</name>
</gene>
<dbReference type="Proteomes" id="UP000033640">
    <property type="component" value="Unassembled WGS sequence"/>
</dbReference>
<evidence type="ECO:0000313" key="2">
    <source>
        <dbReference type="EMBL" id="KJL27678.1"/>
    </source>
</evidence>
<name>A0A0F0L3H3_9MICO</name>
<feature type="domain" description="DUF1990" evidence="1">
    <location>
        <begin position="19"/>
        <end position="149"/>
    </location>
</feature>
<dbReference type="OrthoDB" id="120660at2"/>
<organism evidence="2 3">
    <name type="scientific">Microbacterium oxydans</name>
    <dbReference type="NCBI Taxonomy" id="82380"/>
    <lineage>
        <taxon>Bacteria</taxon>
        <taxon>Bacillati</taxon>
        <taxon>Actinomycetota</taxon>
        <taxon>Actinomycetes</taxon>
        <taxon>Micrococcales</taxon>
        <taxon>Microbacteriaceae</taxon>
        <taxon>Microbacterium</taxon>
    </lineage>
</organism>
<reference evidence="2 3" key="1">
    <citation type="submission" date="2015-02" db="EMBL/GenBank/DDBJ databases">
        <title>Draft genome sequences of ten Microbacterium spp. with emphasis on heavy metal contaminated environments.</title>
        <authorList>
            <person name="Corretto E."/>
        </authorList>
    </citation>
    <scope>NUCLEOTIDE SEQUENCE [LARGE SCALE GENOMIC DNA]</scope>
    <source>
        <strain evidence="2 3">BEL4b</strain>
    </source>
</reference>
<accession>A0A0F0L3H3</accession>
<evidence type="ECO:0000259" key="1">
    <source>
        <dbReference type="Pfam" id="PF09348"/>
    </source>
</evidence>
<comment type="caution">
    <text evidence="2">The sequence shown here is derived from an EMBL/GenBank/DDBJ whole genome shotgun (WGS) entry which is preliminary data.</text>
</comment>
<sequence>MPFPAYERGMTRRPLVSVPAGLRGAERSVAVPAEARAAVAALISSWEFKRRAGFEVPSAAPSPGADGVLAKRLFGIRFAEPVRVVWADEHGFGYETRPGHPLYGEESFVLDEHGVFTARSVSCPSNLFWRCCTPALRLLQRSVFRQYMRIVRDAAASPIDVTLDGE</sequence>
<protein>
    <recommendedName>
        <fullName evidence="1">DUF1990 domain-containing protein</fullName>
    </recommendedName>
</protein>
<dbReference type="PATRIC" id="fig|82380.11.peg.2767"/>